<dbReference type="Pfam" id="PF07727">
    <property type="entry name" value="RVT_2"/>
    <property type="match status" value="1"/>
</dbReference>
<feature type="coiled-coil region" evidence="1">
    <location>
        <begin position="487"/>
        <end position="578"/>
    </location>
</feature>
<dbReference type="PANTHER" id="PTHR11439">
    <property type="entry name" value="GAG-POL-RELATED RETROTRANSPOSON"/>
    <property type="match status" value="1"/>
</dbReference>
<protein>
    <recommendedName>
        <fullName evidence="3">Reverse transcriptase Ty1/copia-type domain-containing protein</fullName>
    </recommendedName>
</protein>
<dbReference type="AlphaFoldDB" id="A0A6L2KHG6"/>
<comment type="caution">
    <text evidence="4">The sequence shown here is derived from an EMBL/GenBank/DDBJ whole genome shotgun (WGS) entry which is preliminary data.</text>
</comment>
<feature type="compositionally biased region" description="Basic and acidic residues" evidence="2">
    <location>
        <begin position="7"/>
        <end position="44"/>
    </location>
</feature>
<name>A0A6L2KHG6_TANCI</name>
<dbReference type="PANTHER" id="PTHR11439:SF509">
    <property type="entry name" value="RNA-DIRECTED DNA POLYMERASE"/>
    <property type="match status" value="1"/>
</dbReference>
<dbReference type="Pfam" id="PF14223">
    <property type="entry name" value="Retrotran_gag_2"/>
    <property type="match status" value="1"/>
</dbReference>
<gene>
    <name evidence="4" type="ORF">Tci_020909</name>
</gene>
<evidence type="ECO:0000313" key="4">
    <source>
        <dbReference type="EMBL" id="GEU48931.1"/>
    </source>
</evidence>
<evidence type="ECO:0000256" key="2">
    <source>
        <dbReference type="SAM" id="MobiDB-lite"/>
    </source>
</evidence>
<dbReference type="EMBL" id="BKCJ010002492">
    <property type="protein sequence ID" value="GEU48931.1"/>
    <property type="molecule type" value="Genomic_DNA"/>
</dbReference>
<sequence>MSMVVKIQDRKVAKDDQDKKDKDLKISNEMTKSKDNDKKAKDQRSQSMKEQAYNQQRIRLYCLGKENGVNILKSIDEGPFLMGTVREPLAEGTKGAPHLGLPKDIYTLINHYTDAKDIWDNVKMLLEGSELTKEDRESQLYDDFEHFRQHKGETIHDYYVRFARLINDTRNIKMIMSKMQLNSKFVINMLPKWGRFVTAVKLNRGLRDSNYDQLYAYLKQHETHDNENKMMLDQFTQHTVDPLDLLSNVSHQQHYSQSSSTLPSTYVPPNLADNAHFDSGLSSTNNLIENLTNMLALLTQVDRIEVRAPIHGVEVQLGIGEFRTDLGMLIQNSDYYKDKMLLMQAQENRVELDEEQLLFLAGGQENTIDEDADEQPAPTAQTMFMANLSSADPVYDKAGPSYDSNILSEVYNHDHYQDAICEHHEEYAMHDNVQLNHIVDSHADYTSNSNMISYDQYVKDNAVPEVFYVATNSELNVSRFTEMHVANTTVEARCLKLESELSNLRDKNHNDNNNELVNSFSNLEDNIIKQLQKQISHLQKTRSEADRTLDFRALDSQITQLTAKVNALQAQNDMFRAENGKIKQHYKELNNREAHLDYLMHLKESVETIREIVEEAKVVVQIILWYLDSSCSKHMTGDHSRLMNFMKKFIETVRFRNAHFGAIMGYGHYVIGDSVISRAEVVATAYYTQNRSLIHTRHNKTPYELVQNKKPDLTFFRVFGALCYPTNNSEDLENYNQQLILEYSLVMHQVGKVIESTTKELDESWKPFTPVSPAPAVQVPVNSVGTPSSTTIGQDAPSLSITSLSLALQSPSLHQGIAVESTLMKDNPVAPVNNNPFINVFAPKPSSDASSSGDVSSIESTYVSKTLHHLSKWSKDHPLDNVIGNLSRPISTRKQLATDALWCLYNSALSKVEPKNFKSAITEDCWFQAMQVKLDEYGDVLKNKARFVAKGYRQEEGNDFGESFAPVTRIEAIHIFINNAASKNFTIYQMDVKTSFLNGELKEEVYISQPEGFVDPDHSTHVYSLKKDLYGLKGTINWGLWYPKDTTMALTAYADADHAGCQDTRRSTSGSAQFLGDKLVSWSSKKQKRTAISITKVEYISMLGCCA</sequence>
<evidence type="ECO:0000256" key="1">
    <source>
        <dbReference type="SAM" id="Coils"/>
    </source>
</evidence>
<keyword evidence="1" id="KW-0175">Coiled coil</keyword>
<accession>A0A6L2KHG6</accession>
<organism evidence="4">
    <name type="scientific">Tanacetum cinerariifolium</name>
    <name type="common">Dalmatian daisy</name>
    <name type="synonym">Chrysanthemum cinerariifolium</name>
    <dbReference type="NCBI Taxonomy" id="118510"/>
    <lineage>
        <taxon>Eukaryota</taxon>
        <taxon>Viridiplantae</taxon>
        <taxon>Streptophyta</taxon>
        <taxon>Embryophyta</taxon>
        <taxon>Tracheophyta</taxon>
        <taxon>Spermatophyta</taxon>
        <taxon>Magnoliopsida</taxon>
        <taxon>eudicotyledons</taxon>
        <taxon>Gunneridae</taxon>
        <taxon>Pentapetalae</taxon>
        <taxon>asterids</taxon>
        <taxon>campanulids</taxon>
        <taxon>Asterales</taxon>
        <taxon>Asteraceae</taxon>
        <taxon>Asteroideae</taxon>
        <taxon>Anthemideae</taxon>
        <taxon>Anthemidinae</taxon>
        <taxon>Tanacetum</taxon>
    </lineage>
</organism>
<feature type="domain" description="Reverse transcriptase Ty1/copia-type" evidence="3">
    <location>
        <begin position="931"/>
        <end position="1035"/>
    </location>
</feature>
<proteinExistence type="predicted"/>
<reference evidence="4" key="1">
    <citation type="journal article" date="2019" name="Sci. Rep.">
        <title>Draft genome of Tanacetum cinerariifolium, the natural source of mosquito coil.</title>
        <authorList>
            <person name="Yamashiro T."/>
            <person name="Shiraishi A."/>
            <person name="Satake H."/>
            <person name="Nakayama K."/>
        </authorList>
    </citation>
    <scope>NUCLEOTIDE SEQUENCE</scope>
</reference>
<evidence type="ECO:0000259" key="3">
    <source>
        <dbReference type="Pfam" id="PF07727"/>
    </source>
</evidence>
<dbReference type="CDD" id="cd09272">
    <property type="entry name" value="RNase_HI_RT_Ty1"/>
    <property type="match status" value="1"/>
</dbReference>
<feature type="region of interest" description="Disordered" evidence="2">
    <location>
        <begin position="1"/>
        <end position="52"/>
    </location>
</feature>
<dbReference type="InterPro" id="IPR013103">
    <property type="entry name" value="RVT_2"/>
</dbReference>